<dbReference type="RefSeq" id="WP_258822849.1">
    <property type="nucleotide sequence ID" value="NZ_JANUHB010000003.1"/>
</dbReference>
<accession>A0ABT2DCV7</accession>
<protein>
    <submittedName>
        <fullName evidence="2">Tail fiber protein</fullName>
    </submittedName>
</protein>
<sequence>MDPYIGEIRLFAGNYAPADWAFCNGQLLPISSNTVLFSILGNRFGGDGISTFGLPNLSGKAPLGMGQGPGLSNHDLATSNGSSTVTLVQSEMPVHTHAPRAYADNGNSNSPAGGEWAQYVDTSTRPPTSATLYSDGSSGVVQMNPLALGVAGSSMPHNNMQPFLAMNFIICLYGIYPQKP</sequence>
<name>A0ABT2DCV7_9BURK</name>
<keyword evidence="3" id="KW-1185">Reference proteome</keyword>
<evidence type="ECO:0000313" key="2">
    <source>
        <dbReference type="EMBL" id="MCS0809039.1"/>
    </source>
</evidence>
<dbReference type="Proteomes" id="UP001206126">
    <property type="component" value="Unassembled WGS sequence"/>
</dbReference>
<dbReference type="SUPFAM" id="SSF88874">
    <property type="entry name" value="Receptor-binding domain of short tail fibre protein gp12"/>
    <property type="match status" value="1"/>
</dbReference>
<dbReference type="EMBL" id="JANUHB010000003">
    <property type="protein sequence ID" value="MCS0809039.1"/>
    <property type="molecule type" value="Genomic_DNA"/>
</dbReference>
<comment type="caution">
    <text evidence="2">The sequence shown here is derived from an EMBL/GenBank/DDBJ whole genome shotgun (WGS) entry which is preliminary data.</text>
</comment>
<reference evidence="2 3" key="1">
    <citation type="submission" date="2022-08" db="EMBL/GenBank/DDBJ databases">
        <title>Reclassification of Massilia species as members of the genera Telluria, Duganella, Pseudoduganella, Mokoshia gen. nov. and Zemynaea gen. nov. using orthogonal and non-orthogonal genome-based approaches.</title>
        <authorList>
            <person name="Bowman J.P."/>
        </authorList>
    </citation>
    <scope>NUCLEOTIDE SEQUENCE [LARGE SCALE GENOMIC DNA]</scope>
    <source>
        <strain evidence="2 3">JCM 31605</strain>
    </source>
</reference>
<dbReference type="InterPro" id="IPR011083">
    <property type="entry name" value="Phage_tail_collar_dom"/>
</dbReference>
<feature type="domain" description="Phage tail collar" evidence="1">
    <location>
        <begin position="6"/>
        <end position="62"/>
    </location>
</feature>
<gene>
    <name evidence="2" type="ORF">NX774_14000</name>
</gene>
<evidence type="ECO:0000313" key="3">
    <source>
        <dbReference type="Proteomes" id="UP001206126"/>
    </source>
</evidence>
<proteinExistence type="predicted"/>
<evidence type="ECO:0000259" key="1">
    <source>
        <dbReference type="Pfam" id="PF07484"/>
    </source>
</evidence>
<organism evidence="2 3">
    <name type="scientific">Massilia agilis</name>
    <dbReference type="NCBI Taxonomy" id="1811226"/>
    <lineage>
        <taxon>Bacteria</taxon>
        <taxon>Pseudomonadati</taxon>
        <taxon>Pseudomonadota</taxon>
        <taxon>Betaproteobacteria</taxon>
        <taxon>Burkholderiales</taxon>
        <taxon>Oxalobacteraceae</taxon>
        <taxon>Telluria group</taxon>
        <taxon>Massilia</taxon>
    </lineage>
</organism>
<dbReference type="Pfam" id="PF07484">
    <property type="entry name" value="Collar"/>
    <property type="match status" value="1"/>
</dbReference>
<dbReference type="Gene3D" id="3.90.1340.10">
    <property type="entry name" value="Phage tail collar domain"/>
    <property type="match status" value="1"/>
</dbReference>
<dbReference type="InterPro" id="IPR037053">
    <property type="entry name" value="Phage_tail_collar_dom_sf"/>
</dbReference>